<organism evidence="1">
    <name type="scientific">seawater metagenome</name>
    <dbReference type="NCBI Taxonomy" id="1561972"/>
    <lineage>
        <taxon>unclassified sequences</taxon>
        <taxon>metagenomes</taxon>
        <taxon>ecological metagenomes</taxon>
    </lineage>
</organism>
<reference evidence="1" key="1">
    <citation type="submission" date="2019-09" db="EMBL/GenBank/DDBJ databases">
        <authorList>
            <person name="Needham M D."/>
        </authorList>
    </citation>
    <scope>NUCLEOTIDE SEQUENCE</scope>
</reference>
<proteinExistence type="predicted"/>
<name>A0A5E8CIV9_9ZZZZ</name>
<gene>
    <name evidence="1" type="ORF">CPAV1605_762</name>
</gene>
<evidence type="ECO:0000313" key="1">
    <source>
        <dbReference type="EMBL" id="VVU95037.1"/>
    </source>
</evidence>
<sequence length="212" mass="25533">MKSLLDIFNFIRNPKMFPLGADIEKIAILNKDSSDNKIFYKKFKKNKLEQYTKTIFILNYLKDLDFVPKIVKKNDKELELYLTYCGQIATIQKLPKNWKEQLNKIKSSLIKKEVSFVDWGLWDVNPYVLNNVCILNNKIYLIDIGDCEFKDENYIQKYFNKEIYKINEMVNNSYIFIIKHYLRGILNIFYRKLSRLHNIIILFLLIKIFFQI</sequence>
<accession>A0A5E8CIV9</accession>
<dbReference type="EMBL" id="CABVLZ010000003">
    <property type="protein sequence ID" value="VVU95037.1"/>
    <property type="molecule type" value="Genomic_DNA"/>
</dbReference>
<protein>
    <recommendedName>
        <fullName evidence="2">Aminoglycoside phosphotransferase domain-containing protein</fullName>
    </recommendedName>
</protein>
<dbReference type="AlphaFoldDB" id="A0A5E8CIV9"/>
<evidence type="ECO:0008006" key="2">
    <source>
        <dbReference type="Google" id="ProtNLM"/>
    </source>
</evidence>